<dbReference type="Pfam" id="PF17645">
    <property type="entry name" value="Amdase"/>
    <property type="match status" value="1"/>
</dbReference>
<evidence type="ECO:0000313" key="1">
    <source>
        <dbReference type="EMBL" id="GBG09795.1"/>
    </source>
</evidence>
<sequence>MNRIGMIIPSSNTVVEPITTKLLSEYSDISVHFARFGVTTIEVSDEARRRFSEDALLEAAKLLNDADMDVIAYNATSGGWLGMEWDTRLCDRIGGLTGKPATTALLSLLEAMDYCRIGSFCYVSPSTDSIVQSAIAQFERKGYSCTGSRGFGITMNRESSNIKADDILAAVEDIWVPNTDAIVLSGTNMRGSACAARLEEHYEVPVLDTVDTVLWQCMRLLGLSHNRVGFGASWMNEAENFANKQMEGITYE</sequence>
<dbReference type="EMBL" id="BDQX01000281">
    <property type="protein sequence ID" value="GBG09795.1"/>
    <property type="molecule type" value="Genomic_DNA"/>
</dbReference>
<dbReference type="Gene3D" id="3.40.50.12500">
    <property type="match status" value="1"/>
</dbReference>
<organism evidence="1 2">
    <name type="scientific">Paenibacillus agaridevorans</name>
    <dbReference type="NCBI Taxonomy" id="171404"/>
    <lineage>
        <taxon>Bacteria</taxon>
        <taxon>Bacillati</taxon>
        <taxon>Bacillota</taxon>
        <taxon>Bacilli</taxon>
        <taxon>Bacillales</taxon>
        <taxon>Paenibacillaceae</taxon>
        <taxon>Paenibacillus</taxon>
    </lineage>
</organism>
<dbReference type="InterPro" id="IPR053714">
    <property type="entry name" value="Iso_Racemase_Enz_sf"/>
</dbReference>
<name>A0A2R5EUH2_9BACL</name>
<proteinExistence type="predicted"/>
<dbReference type="PANTHER" id="PTHR40267">
    <property type="entry name" value="BLR3294 PROTEIN"/>
    <property type="match status" value="1"/>
</dbReference>
<dbReference type="PIRSF" id="PIRSF015736">
    <property type="entry name" value="MI"/>
    <property type="match status" value="1"/>
</dbReference>
<accession>A0A2R5EUH2</accession>
<keyword evidence="2" id="KW-1185">Reference proteome</keyword>
<evidence type="ECO:0008006" key="3">
    <source>
        <dbReference type="Google" id="ProtNLM"/>
    </source>
</evidence>
<protein>
    <recommendedName>
        <fullName evidence="3">Asp/Glu/hydantoin racemase</fullName>
    </recommendedName>
</protein>
<dbReference type="AlphaFoldDB" id="A0A2R5EUH2"/>
<dbReference type="InterPro" id="IPR026286">
    <property type="entry name" value="MaiA/AMDase"/>
</dbReference>
<dbReference type="RefSeq" id="WP_108994438.1">
    <property type="nucleotide sequence ID" value="NZ_BDQX01000281.1"/>
</dbReference>
<gene>
    <name evidence="1" type="ORF">PAT3040_04464</name>
</gene>
<dbReference type="Proteomes" id="UP000245202">
    <property type="component" value="Unassembled WGS sequence"/>
</dbReference>
<comment type="caution">
    <text evidence="1">The sequence shown here is derived from an EMBL/GenBank/DDBJ whole genome shotgun (WGS) entry which is preliminary data.</text>
</comment>
<dbReference type="PANTHER" id="PTHR40267:SF1">
    <property type="entry name" value="BLR3294 PROTEIN"/>
    <property type="match status" value="1"/>
</dbReference>
<evidence type="ECO:0000313" key="2">
    <source>
        <dbReference type="Proteomes" id="UP000245202"/>
    </source>
</evidence>
<reference evidence="1 2" key="1">
    <citation type="submission" date="2017-08" db="EMBL/GenBank/DDBJ databases">
        <title>Substantial Increase in Enzyme Production by Combined Drug-Resistance Mutations in Paenibacillus agaridevorans.</title>
        <authorList>
            <person name="Tanaka Y."/>
            <person name="Funane K."/>
            <person name="Hosaka T."/>
            <person name="Shiwa Y."/>
            <person name="Fujita N."/>
            <person name="Miyazaki T."/>
            <person name="Yoshikawa H."/>
            <person name="Murakami K."/>
            <person name="Kasahara K."/>
            <person name="Inaoka T."/>
            <person name="Hiraga Y."/>
            <person name="Ochi K."/>
        </authorList>
    </citation>
    <scope>NUCLEOTIDE SEQUENCE [LARGE SCALE GENOMIC DNA]</scope>
    <source>
        <strain evidence="1 2">T-3040</strain>
    </source>
</reference>